<dbReference type="Pfam" id="PF14112">
    <property type="entry name" value="DUF4284"/>
    <property type="match status" value="1"/>
</dbReference>
<gene>
    <name evidence="1" type="ORF">F3F73_05775</name>
</gene>
<evidence type="ECO:0000313" key="1">
    <source>
        <dbReference type="EMBL" id="KAA3767902.1"/>
    </source>
</evidence>
<dbReference type="InterPro" id="IPR025560">
    <property type="entry name" value="Imm22"/>
</dbReference>
<evidence type="ECO:0000313" key="2">
    <source>
        <dbReference type="Proteomes" id="UP000422221"/>
    </source>
</evidence>
<proteinExistence type="predicted"/>
<dbReference type="AlphaFoldDB" id="A0A7J4XLW4"/>
<accession>A0A7J4XLW4</accession>
<protein>
    <recommendedName>
        <fullName evidence="3">Immunity protein 22</fullName>
    </recommendedName>
</protein>
<organism evidence="1 2">
    <name type="scientific">Bacteroides salyersiae</name>
    <dbReference type="NCBI Taxonomy" id="291644"/>
    <lineage>
        <taxon>Bacteria</taxon>
        <taxon>Pseudomonadati</taxon>
        <taxon>Bacteroidota</taxon>
        <taxon>Bacteroidia</taxon>
        <taxon>Bacteroidales</taxon>
        <taxon>Bacteroidaceae</taxon>
        <taxon>Bacteroides</taxon>
    </lineage>
</organism>
<evidence type="ECO:0008006" key="3">
    <source>
        <dbReference type="Google" id="ProtNLM"/>
    </source>
</evidence>
<dbReference type="EMBL" id="VWMK01000004">
    <property type="protein sequence ID" value="KAA3767902.1"/>
    <property type="molecule type" value="Genomic_DNA"/>
</dbReference>
<reference evidence="1 2" key="1">
    <citation type="journal article" date="2019" name="Nat. Med.">
        <title>A library of human gut bacterial isolates paired with longitudinal multiomics data enables mechanistic microbiome research.</title>
        <authorList>
            <person name="Poyet M."/>
            <person name="Groussin M."/>
            <person name="Gibbons S.M."/>
            <person name="Avila-Pacheco J."/>
            <person name="Jiang X."/>
            <person name="Kearney S.M."/>
            <person name="Perrotta A.R."/>
            <person name="Berdy B."/>
            <person name="Zhao S."/>
            <person name="Lieberman T.D."/>
            <person name="Swanson P.K."/>
            <person name="Smith M."/>
            <person name="Roesemann S."/>
            <person name="Alexander J.E."/>
            <person name="Rich S.A."/>
            <person name="Livny J."/>
            <person name="Vlamakis H."/>
            <person name="Clish C."/>
            <person name="Bullock K."/>
            <person name="Deik A."/>
            <person name="Scott J."/>
            <person name="Pierce K.A."/>
            <person name="Xavier R.J."/>
            <person name="Alm E.J."/>
        </authorList>
    </citation>
    <scope>NUCLEOTIDE SEQUENCE [LARGE SCALE GENOMIC DNA]</scope>
    <source>
        <strain evidence="1 2">BIOML-A10</strain>
    </source>
</reference>
<name>A0A7J4XLW4_9BACE</name>
<dbReference type="Proteomes" id="UP000422221">
    <property type="component" value="Unassembled WGS sequence"/>
</dbReference>
<sequence length="127" mass="14689">MYLSPLERMRKVHIWIGTFSGSKKEYEDYFNLQDSPCRFCIDIDADEFDEDFIGIIPLFNEEQDISVLLQEVPIDMDDIEDVLTSCKVMNIEKGNAVLYLTDVSLVVPNKEKNFNGLKYIGMYNSSL</sequence>
<dbReference type="RefSeq" id="WP_130058438.1">
    <property type="nucleotide sequence ID" value="NZ_VWMB01000005.1"/>
</dbReference>
<comment type="caution">
    <text evidence="1">The sequence shown here is derived from an EMBL/GenBank/DDBJ whole genome shotgun (WGS) entry which is preliminary data.</text>
</comment>